<dbReference type="GO" id="GO:0034976">
    <property type="term" value="P:response to endoplasmic reticulum stress"/>
    <property type="evidence" value="ECO:0007669"/>
    <property type="project" value="TreeGrafter"/>
</dbReference>
<dbReference type="Proteomes" id="UP000683925">
    <property type="component" value="Unassembled WGS sequence"/>
</dbReference>
<evidence type="ECO:0000313" key="6">
    <source>
        <dbReference type="Proteomes" id="UP000683925"/>
    </source>
</evidence>
<protein>
    <recommendedName>
        <fullName evidence="4">Thioredoxin domain-containing protein</fullName>
    </recommendedName>
</protein>
<feature type="coiled-coil region" evidence="2">
    <location>
        <begin position="1192"/>
        <end position="1219"/>
    </location>
</feature>
<dbReference type="OrthoDB" id="10264505at2759"/>
<evidence type="ECO:0000256" key="1">
    <source>
        <dbReference type="ARBA" id="ARBA00006347"/>
    </source>
</evidence>
<dbReference type="PROSITE" id="PS51352">
    <property type="entry name" value="THIOREDOXIN_2"/>
    <property type="match status" value="1"/>
</dbReference>
<dbReference type="GO" id="GO:0005783">
    <property type="term" value="C:endoplasmic reticulum"/>
    <property type="evidence" value="ECO:0007669"/>
    <property type="project" value="TreeGrafter"/>
</dbReference>
<dbReference type="InterPro" id="IPR013766">
    <property type="entry name" value="Thioredoxin_domain"/>
</dbReference>
<dbReference type="AlphaFoldDB" id="A0A8S1T2D0"/>
<sequence>MLANEYITKVAQLLKMTSHFESQLEEQRIKLSITPHFQARTIYNLLITNSKGIMRCDIINLFRNFMQNINERELDCLFQLYSSDNQTINWDDFYQFICPFDMFLDTKIHDNTNEQIVSDILQQLQRLLKIEVMYFRQAEPIRMVLFEKYKENGKQFCQLLEDNQKFLTTQNLIKFMNKQKFQYNNQDIFCLKKRIKCSEENIPSETFIKYCPLLPFKVMISKSPDYRLITIRQPSPDIIKSTEILKSKPIEQQILPDIPQINLVPPPFQEEEILQSAASVPQFRQLKKAEMSNYEFYTGKKAEATLTQSNFRQKQPENQNFKNQNDYDFKLTKTQSHNFFGFKQSIPKDFGPTHRPEASKDNDQLLDKYLRPSASRKGELPKQQFFKEEQNNMNQNNQSEEVQFIQKNHKFGQVQETQNKPPDDFLNEHLHPIKPKQDQVLDSGNLTQTRKYKIFDDIPNIQLQSNALFDSKSKLLDSAFDSGNLNSQNLQQAQKKSKKYVAASMSQEEKLPQNLYFKLKLLILIKMKVITILFILFLSIDCQSRLKEKIDENDGLLLLDRNNYDYAIAKYPKLIVLFTTYGCNLCLKVKSTFIELAKRLKEYEVYVAEVIACENRALSIRMNSQSYPAAYMYNEGEKSVFPNDEDLELLFEYALQNQYGLITQLNLQKEIDLFIKRSNIAVLSYYTTNEIADIAIRMPQIKFGIINQQINPKHHEAFITNKALAKEIYFNGKLEEFYDFIDKNAYPLVFSLTEEEFKKAEAEELPLIGMVLDPNQFNDFIKSYYEIVAAEFKGKLRFVLIDTKNELTVRRFQYFVGQSLEYKRIYYYNFYTKFTVSLPYDEGSIPTFRKIVEQVQIYQEPFWEGDGYVHDLTPLNYQIQINQNPNHVILFNDMNACDLCFGFNDAFSDLSIKYQHRNNLVFAKQNRSIKPIREIIVEEVPSVYIYLKQDGLVNLVIYKGELSTEAISQYIEEHIPFTKFQSGSFPQTSGNEINNTNFDQLILNNDKPVLFLFYSPNSEHSKAANFLFEQLTPLFQDKLIFCRTDATKYQFQGFNMNSYPSIFFVSPKGREIIKYDSQQRSIEKLVEFINEQLRIKNNYGTFINNGKVIGVTSESFQDIVIKSKQHVLVKFYAPWCGHCKSMAKEYEQLAALYRGSKDVLIAEMDWTQEQVPTVSIGGFPTLILFYKDGNSVEQIKYNKQRLANQMKQFIDELMNQHDEL</sequence>
<feature type="region of interest" description="Disordered" evidence="3">
    <location>
        <begin position="345"/>
        <end position="364"/>
    </location>
</feature>
<dbReference type="PANTHER" id="PTHR18929:SF240">
    <property type="entry name" value="PROTEIN DISULFIDE-ISOMERASE"/>
    <property type="match status" value="1"/>
</dbReference>
<proteinExistence type="inferred from homology"/>
<feature type="domain" description="Thioredoxin" evidence="4">
    <location>
        <begin position="1089"/>
        <end position="1215"/>
    </location>
</feature>
<dbReference type="Pfam" id="PF13848">
    <property type="entry name" value="Thioredoxin_6"/>
    <property type="match status" value="1"/>
</dbReference>
<comment type="caution">
    <text evidence="5">The sequence shown here is derived from an EMBL/GenBank/DDBJ whole genome shotgun (WGS) entry which is preliminary data.</text>
</comment>
<dbReference type="Pfam" id="PF00085">
    <property type="entry name" value="Thioredoxin"/>
    <property type="match status" value="3"/>
</dbReference>
<evidence type="ECO:0000313" key="5">
    <source>
        <dbReference type="EMBL" id="CAD8147475.1"/>
    </source>
</evidence>
<feature type="compositionally biased region" description="Basic and acidic residues" evidence="3">
    <location>
        <begin position="351"/>
        <end position="364"/>
    </location>
</feature>
<evidence type="ECO:0000256" key="2">
    <source>
        <dbReference type="SAM" id="Coils"/>
    </source>
</evidence>
<gene>
    <name evidence="5" type="ORF">POCTA_138.1.T0200024</name>
</gene>
<keyword evidence="6" id="KW-1185">Reference proteome</keyword>
<organism evidence="5 6">
    <name type="scientific">Paramecium octaurelia</name>
    <dbReference type="NCBI Taxonomy" id="43137"/>
    <lineage>
        <taxon>Eukaryota</taxon>
        <taxon>Sar</taxon>
        <taxon>Alveolata</taxon>
        <taxon>Ciliophora</taxon>
        <taxon>Intramacronucleata</taxon>
        <taxon>Oligohymenophorea</taxon>
        <taxon>Peniculida</taxon>
        <taxon>Parameciidae</taxon>
        <taxon>Paramecium</taxon>
    </lineage>
</organism>
<keyword evidence="2" id="KW-0175">Coiled coil</keyword>
<evidence type="ECO:0000256" key="3">
    <source>
        <dbReference type="SAM" id="MobiDB-lite"/>
    </source>
</evidence>
<dbReference type="PROSITE" id="PS00194">
    <property type="entry name" value="THIOREDOXIN_1"/>
    <property type="match status" value="1"/>
</dbReference>
<dbReference type="InterPro" id="IPR017937">
    <property type="entry name" value="Thioredoxin_CS"/>
</dbReference>
<dbReference type="EMBL" id="CAJJDP010000020">
    <property type="protein sequence ID" value="CAD8147475.1"/>
    <property type="molecule type" value="Genomic_DNA"/>
</dbReference>
<evidence type="ECO:0000259" key="4">
    <source>
        <dbReference type="PROSITE" id="PS51352"/>
    </source>
</evidence>
<comment type="similarity">
    <text evidence="1">Belongs to the protein disulfide isomerase family.</text>
</comment>
<dbReference type="PANTHER" id="PTHR18929">
    <property type="entry name" value="PROTEIN DISULFIDE ISOMERASE"/>
    <property type="match status" value="1"/>
</dbReference>
<dbReference type="GO" id="GO:0003756">
    <property type="term" value="F:protein disulfide isomerase activity"/>
    <property type="evidence" value="ECO:0007669"/>
    <property type="project" value="TreeGrafter"/>
</dbReference>
<reference evidence="5" key="1">
    <citation type="submission" date="2021-01" db="EMBL/GenBank/DDBJ databases">
        <authorList>
            <consortium name="Genoscope - CEA"/>
            <person name="William W."/>
        </authorList>
    </citation>
    <scope>NUCLEOTIDE SEQUENCE</scope>
</reference>
<dbReference type="GO" id="GO:0006457">
    <property type="term" value="P:protein folding"/>
    <property type="evidence" value="ECO:0007669"/>
    <property type="project" value="TreeGrafter"/>
</dbReference>
<accession>A0A8S1T2D0</accession>
<name>A0A8S1T2D0_PAROT</name>